<name>A0A2A6RKU1_9CHLR</name>
<sequence length="520" mass="54455">MTTRIIGMLLLALLLGACASQEVEQPQVVANVPTIELPTSAPLGAATTVVDGESPAPPAAPSIGLGVTAAGEVQARRKADLSFRVPGNIAEILVEEGETVRPGTALVRLDLAELELAVRQAEAGVAQAQAGYERLAEGARPEDIAAARAQVAQAQGALRQAQGSVTAEDIAAAEASLASAIARQAEVAAGPKTTDLQQAEAGVAQARANLDMQRTNLSAAKNNAQLQVEIAANNLRDAQQTYSRIYWDNVELRQELDKFGRDMPQEALDAEDQALRRVNSAEVQLEQARLGLEQAVRNEREGIQAAEANLRNAEASLQRLLDGATAEQRAAVDAQVAQARANLDKLRGEQRIGSVQSAQASVNAAQASLARTTAGATAAELAQAQAQVDAATAQLESARLNLAKGTLTAPFAGTIARINVEIGDIAGTSPLPAVQIVDTSQLRIEVNVSDTDVARVRIGQSARITIDGIPGRTFSGTVTFIAPTASVVGNVRTFPVRVTLDEQDELRAGMSARVTIEVDR</sequence>
<keyword evidence="3 4" id="KW-0175">Coiled coil</keyword>
<evidence type="ECO:0000256" key="2">
    <source>
        <dbReference type="ARBA" id="ARBA00009477"/>
    </source>
</evidence>
<dbReference type="GO" id="GO:0016020">
    <property type="term" value="C:membrane"/>
    <property type="evidence" value="ECO:0007669"/>
    <property type="project" value="InterPro"/>
</dbReference>
<organism evidence="7 8">
    <name type="scientific">Candidatus Viridilinea mediisalina</name>
    <dbReference type="NCBI Taxonomy" id="2024553"/>
    <lineage>
        <taxon>Bacteria</taxon>
        <taxon>Bacillati</taxon>
        <taxon>Chloroflexota</taxon>
        <taxon>Chloroflexia</taxon>
        <taxon>Chloroflexales</taxon>
        <taxon>Chloroflexineae</taxon>
        <taxon>Oscillochloridaceae</taxon>
        <taxon>Candidatus Viridilinea</taxon>
    </lineage>
</organism>
<dbReference type="PROSITE" id="PS51257">
    <property type="entry name" value="PROKAR_LIPOPROTEIN"/>
    <property type="match status" value="1"/>
</dbReference>
<dbReference type="GO" id="GO:0030313">
    <property type="term" value="C:cell envelope"/>
    <property type="evidence" value="ECO:0007669"/>
    <property type="project" value="UniProtKB-SubCell"/>
</dbReference>
<comment type="caution">
    <text evidence="7">The sequence shown here is derived from an EMBL/GenBank/DDBJ whole genome shotgun (WGS) entry which is preliminary data.</text>
</comment>
<comment type="similarity">
    <text evidence="2">Belongs to the membrane fusion protein (MFP) (TC 8.A.1) family.</text>
</comment>
<dbReference type="FunFam" id="2.40.30.170:FF:000010">
    <property type="entry name" value="Efflux RND transporter periplasmic adaptor subunit"/>
    <property type="match status" value="1"/>
</dbReference>
<evidence type="ECO:0000313" key="8">
    <source>
        <dbReference type="Proteomes" id="UP000220527"/>
    </source>
</evidence>
<keyword evidence="5" id="KW-0732">Signal</keyword>
<evidence type="ECO:0000256" key="5">
    <source>
        <dbReference type="SAM" id="SignalP"/>
    </source>
</evidence>
<feature type="coiled-coil region" evidence="4">
    <location>
        <begin position="278"/>
        <end position="349"/>
    </location>
</feature>
<keyword evidence="8" id="KW-1185">Reference proteome</keyword>
<evidence type="ECO:0000256" key="4">
    <source>
        <dbReference type="SAM" id="Coils"/>
    </source>
</evidence>
<dbReference type="InterPro" id="IPR006143">
    <property type="entry name" value="RND_pump_MFP"/>
</dbReference>
<evidence type="ECO:0000256" key="3">
    <source>
        <dbReference type="ARBA" id="ARBA00023054"/>
    </source>
</evidence>
<dbReference type="Pfam" id="PF25954">
    <property type="entry name" value="Beta-barrel_RND_2"/>
    <property type="match status" value="1"/>
</dbReference>
<proteinExistence type="inferred from homology"/>
<dbReference type="Gene3D" id="2.40.30.170">
    <property type="match status" value="1"/>
</dbReference>
<comment type="subcellular location">
    <subcellularLocation>
        <location evidence="1">Cell envelope</location>
    </subcellularLocation>
</comment>
<accession>A0A2A6RKU1</accession>
<dbReference type="OrthoDB" id="140298at2"/>
<dbReference type="SUPFAM" id="SSF111369">
    <property type="entry name" value="HlyD-like secretion proteins"/>
    <property type="match status" value="2"/>
</dbReference>
<feature type="coiled-coil region" evidence="4">
    <location>
        <begin position="196"/>
        <end position="241"/>
    </location>
</feature>
<feature type="coiled-coil region" evidence="4">
    <location>
        <begin position="111"/>
        <end position="164"/>
    </location>
</feature>
<reference evidence="8" key="1">
    <citation type="submission" date="2017-08" db="EMBL/GenBank/DDBJ databases">
        <authorList>
            <person name="Grouzdev D.S."/>
            <person name="Gaisin V.A."/>
            <person name="Rysina M.S."/>
            <person name="Gorlenko V.M."/>
        </authorList>
    </citation>
    <scope>NUCLEOTIDE SEQUENCE [LARGE SCALE GENOMIC DNA]</scope>
    <source>
        <strain evidence="8">Kir15-3F</strain>
    </source>
</reference>
<protein>
    <submittedName>
        <fullName evidence="7">Secretion protein HlyD</fullName>
    </submittedName>
</protein>
<dbReference type="Gene3D" id="1.10.287.470">
    <property type="entry name" value="Helix hairpin bin"/>
    <property type="match status" value="1"/>
</dbReference>
<feature type="signal peptide" evidence="5">
    <location>
        <begin position="1"/>
        <end position="19"/>
    </location>
</feature>
<dbReference type="InterPro" id="IPR050465">
    <property type="entry name" value="UPF0194_transport"/>
</dbReference>
<evidence type="ECO:0000313" key="7">
    <source>
        <dbReference type="EMBL" id="PDW03506.1"/>
    </source>
</evidence>
<dbReference type="Proteomes" id="UP000220527">
    <property type="component" value="Unassembled WGS sequence"/>
</dbReference>
<gene>
    <name evidence="7" type="ORF">CJ255_08470</name>
</gene>
<dbReference type="InterPro" id="IPR058792">
    <property type="entry name" value="Beta-barrel_RND_2"/>
</dbReference>
<dbReference type="PANTHER" id="PTHR32347">
    <property type="entry name" value="EFFLUX SYSTEM COMPONENT YKNX-RELATED"/>
    <property type="match status" value="1"/>
</dbReference>
<dbReference type="AlphaFoldDB" id="A0A2A6RKU1"/>
<evidence type="ECO:0000259" key="6">
    <source>
        <dbReference type="Pfam" id="PF25954"/>
    </source>
</evidence>
<dbReference type="GO" id="GO:0022857">
    <property type="term" value="F:transmembrane transporter activity"/>
    <property type="evidence" value="ECO:0007669"/>
    <property type="project" value="InterPro"/>
</dbReference>
<dbReference type="Gene3D" id="2.40.50.100">
    <property type="match status" value="1"/>
</dbReference>
<feature type="domain" description="CusB-like beta-barrel" evidence="6">
    <location>
        <begin position="444"/>
        <end position="517"/>
    </location>
</feature>
<evidence type="ECO:0000256" key="1">
    <source>
        <dbReference type="ARBA" id="ARBA00004196"/>
    </source>
</evidence>
<feature type="chain" id="PRO_5011975508" evidence="5">
    <location>
        <begin position="20"/>
        <end position="520"/>
    </location>
</feature>
<dbReference type="EMBL" id="NQWI01000028">
    <property type="protein sequence ID" value="PDW03506.1"/>
    <property type="molecule type" value="Genomic_DNA"/>
</dbReference>
<dbReference type="NCBIfam" id="TIGR01730">
    <property type="entry name" value="RND_mfp"/>
    <property type="match status" value="1"/>
</dbReference>
<dbReference type="PANTHER" id="PTHR32347:SF23">
    <property type="entry name" value="BLL5650 PROTEIN"/>
    <property type="match status" value="1"/>
</dbReference>